<evidence type="ECO:0000313" key="6">
    <source>
        <dbReference type="Proteomes" id="UP000051521"/>
    </source>
</evidence>
<feature type="chain" id="PRO_5009961859" evidence="1">
    <location>
        <begin position="26"/>
        <end position="503"/>
    </location>
</feature>
<reference evidence="4 6" key="2">
    <citation type="journal article" date="2015" name="Genome Announc.">
        <title>Expanding the biotechnology potential of lactobacilli through comparative genomics of 213 strains and associated genera.</title>
        <authorList>
            <person name="Sun Z."/>
            <person name="Harris H.M."/>
            <person name="McCann A."/>
            <person name="Guo C."/>
            <person name="Argimon S."/>
            <person name="Zhang W."/>
            <person name="Yang X."/>
            <person name="Jeffery I.B."/>
            <person name="Cooney J.C."/>
            <person name="Kagawa T.F."/>
            <person name="Liu W."/>
            <person name="Song Y."/>
            <person name="Salvetti E."/>
            <person name="Wrobel A."/>
            <person name="Rasinkangas P."/>
            <person name="Parkhill J."/>
            <person name="Rea M.C."/>
            <person name="O'Sullivan O."/>
            <person name="Ritari J."/>
            <person name="Douillard F.P."/>
            <person name="Paul Ross R."/>
            <person name="Yang R."/>
            <person name="Briner A.E."/>
            <person name="Felis G.E."/>
            <person name="de Vos W.M."/>
            <person name="Barrangou R."/>
            <person name="Klaenhammer T.R."/>
            <person name="Caufield P.W."/>
            <person name="Cui Y."/>
            <person name="Zhang H."/>
            <person name="O'Toole P.W."/>
        </authorList>
    </citation>
    <scope>NUCLEOTIDE SEQUENCE [LARGE SCALE GENOMIC DNA]</scope>
    <source>
        <strain evidence="4 6">DSM 23908</strain>
    </source>
</reference>
<keyword evidence="6" id="KW-1185">Reference proteome</keyword>
<dbReference type="Pfam" id="PF01433">
    <property type="entry name" value="Peptidase_M1"/>
    <property type="match status" value="1"/>
</dbReference>
<dbReference type="GO" id="GO:0005737">
    <property type="term" value="C:cytoplasm"/>
    <property type="evidence" value="ECO:0007669"/>
    <property type="project" value="TreeGrafter"/>
</dbReference>
<evidence type="ECO:0000313" key="5">
    <source>
        <dbReference type="Proteomes" id="UP000009326"/>
    </source>
</evidence>
<feature type="domain" description="Peptidase M1 membrane alanine aminopeptidase" evidence="2">
    <location>
        <begin position="270"/>
        <end position="496"/>
    </location>
</feature>
<dbReference type="GO" id="GO:0008270">
    <property type="term" value="F:zinc ion binding"/>
    <property type="evidence" value="ECO:0007669"/>
    <property type="project" value="InterPro"/>
</dbReference>
<dbReference type="STRING" id="1423751.FC38_GL001257"/>
<dbReference type="InterPro" id="IPR050344">
    <property type="entry name" value="Peptidase_M1_aminopeptidases"/>
</dbReference>
<dbReference type="EMBL" id="AYZO01000038">
    <property type="protein sequence ID" value="KRN09858.1"/>
    <property type="molecule type" value="Genomic_DNA"/>
</dbReference>
<feature type="signal peptide" evidence="1">
    <location>
        <begin position="1"/>
        <end position="25"/>
    </location>
</feature>
<dbReference type="PANTHER" id="PTHR11533:SF174">
    <property type="entry name" value="PUROMYCIN-SENSITIVE AMINOPEPTIDASE-RELATED"/>
    <property type="match status" value="1"/>
</dbReference>
<evidence type="ECO:0000259" key="2">
    <source>
        <dbReference type="Pfam" id="PF01433"/>
    </source>
</evidence>
<dbReference type="GO" id="GO:0070006">
    <property type="term" value="F:metalloaminopeptidase activity"/>
    <property type="evidence" value="ECO:0007669"/>
    <property type="project" value="TreeGrafter"/>
</dbReference>
<name>I7K1Q3_9LACO</name>
<dbReference type="InterPro" id="IPR014782">
    <property type="entry name" value="Peptidase_M1_dom"/>
</dbReference>
<reference evidence="3 5" key="1">
    <citation type="submission" date="2012-06" db="EMBL/GenBank/DDBJ databases">
        <title>Draft genome sequence of Lactobacillus gigeriorum CRBIP 24.85T, isolated from chicken crop.</title>
        <authorList>
            <person name="Cousin S."/>
            <person name="Ma L."/>
            <person name="Creno S."/>
            <person name="Clermont D."/>
            <person name="Loux V."/>
            <person name="Bizet C."/>
            <person name="Bouchier C."/>
        </authorList>
    </citation>
    <scope>NUCLEOTIDE SEQUENCE [LARGE SCALE GENOMIC DNA]</scope>
    <source>
        <strain evidence="5">CRBIP 24.85T</strain>
        <strain evidence="3">Type strain: CRBIP 24.85</strain>
    </source>
</reference>
<dbReference type="Proteomes" id="UP000051521">
    <property type="component" value="Unassembled WGS sequence"/>
</dbReference>
<keyword evidence="3" id="KW-0031">Aminopeptidase</keyword>
<keyword evidence="3" id="KW-0378">Hydrolase</keyword>
<dbReference type="EC" id="3.4.11.2" evidence="3"/>
<dbReference type="GO" id="GO:0043171">
    <property type="term" value="P:peptide catabolic process"/>
    <property type="evidence" value="ECO:0007669"/>
    <property type="project" value="TreeGrafter"/>
</dbReference>
<evidence type="ECO:0000256" key="1">
    <source>
        <dbReference type="SAM" id="SignalP"/>
    </source>
</evidence>
<dbReference type="GO" id="GO:0016285">
    <property type="term" value="F:alanyl aminopeptidase activity"/>
    <property type="evidence" value="ECO:0007669"/>
    <property type="project" value="UniProtKB-EC"/>
</dbReference>
<dbReference type="EMBL" id="CAKC01000077">
    <property type="protein sequence ID" value="CCI87580.1"/>
    <property type="molecule type" value="Genomic_DNA"/>
</dbReference>
<sequence>MKKLKYLFAIVVAFSMLLIAQPVHAVDTDPEIKATNYNLLVHLDTKKNQLQESATITIQNNTAKPITQVMVRNIASGVLTYDQKHYKGNKNKTTVIKQITANQQKLAYEFKGDESNILVDLPTSLTPGASTQINVEVQTDVPWRKDRFGYQAIAGGKIYNLSFCFPYLSDYRNGKWNYHPYNDEGENRNLAVSDYQAEIYAPKSYKVVTSGESHTKDGKTTVVAKDIRDFVIVASNKFKVSSTKANGIKINNYYYAGKSAKIYNQLAKQTAVDSIKLFTKKYGPYPYSELDLTESPFSSDTGGMEYSGLVMIAQDTFARKKAASKEDYDSVIEDVSHEVAHQWFFNTVGNDEYTEPWLDEGMAEFSEDIIFDLSSTKTSALYQKLMKTKQDASLMRDVKKMLNQQMKTAIKYKQGMIINYPLNKIPKKYDETDTAYNGGKSFYSLLRYLMGEKKFDQAMRDYYHTYYLKQATGKDFIAIIKKHDNSKAVNDLIKRYISPKYLQ</sequence>
<dbReference type="InterPro" id="IPR027268">
    <property type="entry name" value="Peptidase_M4/M1_CTD_sf"/>
</dbReference>
<dbReference type="GO" id="GO:0005615">
    <property type="term" value="C:extracellular space"/>
    <property type="evidence" value="ECO:0007669"/>
    <property type="project" value="TreeGrafter"/>
</dbReference>
<comment type="caution">
    <text evidence="3">The sequence shown here is derived from an EMBL/GenBank/DDBJ whole genome shotgun (WGS) entry which is preliminary data.</text>
</comment>
<dbReference type="Proteomes" id="UP000009326">
    <property type="component" value="Unassembled WGS sequence"/>
</dbReference>
<dbReference type="GO" id="GO:0042277">
    <property type="term" value="F:peptide binding"/>
    <property type="evidence" value="ECO:0007669"/>
    <property type="project" value="TreeGrafter"/>
</dbReference>
<evidence type="ECO:0000313" key="4">
    <source>
        <dbReference type="EMBL" id="KRN09858.1"/>
    </source>
</evidence>
<organism evidence="3 5">
    <name type="scientific">Lactobacillus gigeriorum DSM 23908 = CRBIP 24.85</name>
    <dbReference type="NCBI Taxonomy" id="1423751"/>
    <lineage>
        <taxon>Bacteria</taxon>
        <taxon>Bacillati</taxon>
        <taxon>Bacillota</taxon>
        <taxon>Bacilli</taxon>
        <taxon>Lactobacillales</taxon>
        <taxon>Lactobacillaceae</taxon>
        <taxon>Lactobacillus</taxon>
    </lineage>
</organism>
<dbReference type="CDD" id="cd09604">
    <property type="entry name" value="M1_APN_like"/>
    <property type="match status" value="1"/>
</dbReference>
<dbReference type="PATRIC" id="fig|1423751.3.peg.1299"/>
<keyword evidence="1" id="KW-0732">Signal</keyword>
<dbReference type="Gene3D" id="1.10.390.10">
    <property type="entry name" value="Neutral Protease Domain 2"/>
    <property type="match status" value="1"/>
</dbReference>
<dbReference type="PANTHER" id="PTHR11533">
    <property type="entry name" value="PROTEASE M1 ZINC METALLOPROTEASE"/>
    <property type="match status" value="1"/>
</dbReference>
<keyword evidence="3" id="KW-0645">Protease</keyword>
<dbReference type="SUPFAM" id="SSF55486">
    <property type="entry name" value="Metalloproteases ('zincins'), catalytic domain"/>
    <property type="match status" value="1"/>
</dbReference>
<dbReference type="GO" id="GO:0016020">
    <property type="term" value="C:membrane"/>
    <property type="evidence" value="ECO:0007669"/>
    <property type="project" value="TreeGrafter"/>
</dbReference>
<evidence type="ECO:0000313" key="3">
    <source>
        <dbReference type="EMBL" id="CCI87580.1"/>
    </source>
</evidence>
<accession>I7K1Q3</accession>
<gene>
    <name evidence="3" type="ORF">BN52_05560</name>
    <name evidence="4" type="ORF">FC38_GL001257</name>
</gene>
<dbReference type="RefSeq" id="WP_008473843.1">
    <property type="nucleotide sequence ID" value="NZ_AYZO01000038.1"/>
</dbReference>
<protein>
    <submittedName>
        <fullName evidence="3 4">Aminopeptidase</fullName>
        <ecNumber evidence="3">3.4.11.2</ecNumber>
    </submittedName>
</protein>
<dbReference type="AlphaFoldDB" id="I7K1Q3"/>
<proteinExistence type="predicted"/>